<accession>A0A9C7Q1I5</accession>
<sequence>MMDDESNVVRVKEKVPSKTLLKQSKSLKEDTASWNPKKVFRSSFFPRWPQLEANEEKQVVGLLEEAFAVPFASKRRKRKRSFSAASNESSCDILVFGFNQVTRMAERGELEAIFVTRDVEPDILIQHFPWLCTFHDILLFPMQSSSMQRIRGIFALRSLLVMGLRRSMSDRYCSLQGQYSLTEFMDRLKALAPCLPHS</sequence>
<evidence type="ECO:0000313" key="2">
    <source>
        <dbReference type="EMBL" id="GJQ14134.1"/>
    </source>
</evidence>
<comment type="caution">
    <text evidence="2">The sequence shown here is derived from an EMBL/GenBank/DDBJ whole genome shotgun (WGS) entry which is preliminary data.</text>
</comment>
<evidence type="ECO:0000259" key="1">
    <source>
        <dbReference type="Pfam" id="PF01248"/>
    </source>
</evidence>
<dbReference type="InterPro" id="IPR004038">
    <property type="entry name" value="Ribosomal_eL8/eL30/eS12/Gad45"/>
</dbReference>
<reference evidence="2" key="1">
    <citation type="journal article" date="2022" name="Proc. Natl. Acad. Sci. U.S.A.">
        <title>Life cycle and functional genomics of the unicellular red alga Galdieria for elucidating algal and plant evolution and industrial use.</title>
        <authorList>
            <person name="Hirooka S."/>
            <person name="Itabashi T."/>
            <person name="Ichinose T.M."/>
            <person name="Onuma R."/>
            <person name="Fujiwara T."/>
            <person name="Yamashita S."/>
            <person name="Jong L.W."/>
            <person name="Tomita R."/>
            <person name="Iwane A.H."/>
            <person name="Miyagishima S.Y."/>
        </authorList>
    </citation>
    <scope>NUCLEOTIDE SEQUENCE</scope>
    <source>
        <strain evidence="2">NBRC 102759</strain>
    </source>
</reference>
<dbReference type="AlphaFoldDB" id="A0A9C7Q1I5"/>
<dbReference type="PANTHER" id="PTHR46948">
    <property type="entry name" value="RIBONUCLEASE P PROTEIN SUBUNIT P38"/>
    <property type="match status" value="1"/>
</dbReference>
<dbReference type="GO" id="GO:0005655">
    <property type="term" value="C:nucleolar ribonuclease P complex"/>
    <property type="evidence" value="ECO:0007669"/>
    <property type="project" value="InterPro"/>
</dbReference>
<dbReference type="OrthoDB" id="10372753at2759"/>
<proteinExistence type="predicted"/>
<dbReference type="PANTHER" id="PTHR46948:SF1">
    <property type="entry name" value="RIBONUCLEASE P PROTEIN SUBUNIT P38"/>
    <property type="match status" value="1"/>
</dbReference>
<dbReference type="Pfam" id="PF01248">
    <property type="entry name" value="Ribosomal_L7Ae"/>
    <property type="match status" value="1"/>
</dbReference>
<organism evidence="2 3">
    <name type="scientific">Galdieria partita</name>
    <dbReference type="NCBI Taxonomy" id="83374"/>
    <lineage>
        <taxon>Eukaryota</taxon>
        <taxon>Rhodophyta</taxon>
        <taxon>Bangiophyceae</taxon>
        <taxon>Galdieriales</taxon>
        <taxon>Galdieriaceae</taxon>
        <taxon>Galdieria</taxon>
    </lineage>
</organism>
<evidence type="ECO:0000313" key="3">
    <source>
        <dbReference type="Proteomes" id="UP001061958"/>
    </source>
</evidence>
<dbReference type="GO" id="GO:0001682">
    <property type="term" value="P:tRNA 5'-leader removal"/>
    <property type="evidence" value="ECO:0007669"/>
    <property type="project" value="InterPro"/>
</dbReference>
<protein>
    <recommendedName>
        <fullName evidence="1">Ribosomal protein eL8/eL30/eS12/Gadd45 domain-containing protein</fullName>
    </recommendedName>
</protein>
<dbReference type="GO" id="GO:0000172">
    <property type="term" value="C:ribonuclease MRP complex"/>
    <property type="evidence" value="ECO:0007669"/>
    <property type="project" value="InterPro"/>
</dbReference>
<name>A0A9C7Q1I5_9RHOD</name>
<dbReference type="GO" id="GO:0004526">
    <property type="term" value="F:ribonuclease P activity"/>
    <property type="evidence" value="ECO:0007669"/>
    <property type="project" value="TreeGrafter"/>
</dbReference>
<dbReference type="SUPFAM" id="SSF55315">
    <property type="entry name" value="L30e-like"/>
    <property type="match status" value="1"/>
</dbReference>
<dbReference type="GO" id="GO:0033204">
    <property type="term" value="F:ribonuclease P RNA binding"/>
    <property type="evidence" value="ECO:0007669"/>
    <property type="project" value="TreeGrafter"/>
</dbReference>
<dbReference type="InterPro" id="IPR042848">
    <property type="entry name" value="Rpp38"/>
</dbReference>
<reference evidence="2" key="2">
    <citation type="submission" date="2022-01" db="EMBL/GenBank/DDBJ databases">
        <authorList>
            <person name="Hirooka S."/>
            <person name="Miyagishima S.Y."/>
        </authorList>
    </citation>
    <scope>NUCLEOTIDE SEQUENCE</scope>
    <source>
        <strain evidence="2">NBRC 102759</strain>
    </source>
</reference>
<dbReference type="GO" id="GO:0001650">
    <property type="term" value="C:fibrillar center"/>
    <property type="evidence" value="ECO:0007669"/>
    <property type="project" value="TreeGrafter"/>
</dbReference>
<dbReference type="Gene3D" id="3.30.1330.30">
    <property type="match status" value="1"/>
</dbReference>
<feature type="domain" description="Ribosomal protein eL8/eL30/eS12/Gadd45" evidence="1">
    <location>
        <begin position="93"/>
        <end position="144"/>
    </location>
</feature>
<gene>
    <name evidence="2" type="ORF">GpartN1_g5925.t1</name>
</gene>
<dbReference type="InterPro" id="IPR029064">
    <property type="entry name" value="Ribosomal_eL30-like_sf"/>
</dbReference>
<dbReference type="Proteomes" id="UP001061958">
    <property type="component" value="Unassembled WGS sequence"/>
</dbReference>
<keyword evidence="3" id="KW-1185">Reference proteome</keyword>
<dbReference type="EMBL" id="BQMJ01000051">
    <property type="protein sequence ID" value="GJQ14134.1"/>
    <property type="molecule type" value="Genomic_DNA"/>
</dbReference>